<dbReference type="Proteomes" id="UP000050398">
    <property type="component" value="Unassembled WGS sequence"/>
</dbReference>
<dbReference type="GO" id="GO:0005829">
    <property type="term" value="C:cytosol"/>
    <property type="evidence" value="ECO:0007669"/>
    <property type="project" value="TreeGrafter"/>
</dbReference>
<dbReference type="OrthoDB" id="9803913at2"/>
<keyword evidence="1" id="KW-0540">Nuclease</keyword>
<evidence type="ECO:0000259" key="4">
    <source>
        <dbReference type="SMART" id="SM00479"/>
    </source>
</evidence>
<dbReference type="SUPFAM" id="SSF53098">
    <property type="entry name" value="Ribonuclease H-like"/>
    <property type="match status" value="1"/>
</dbReference>
<reference evidence="5 6" key="1">
    <citation type="submission" date="2015-08" db="EMBL/GenBank/DDBJ databases">
        <title>Draft Genome Sequence of Bacillus vietnamensis UCD-SED5.</title>
        <authorList>
            <person name="Lee R.D."/>
            <person name="Jospin G."/>
            <person name="Lang J.M."/>
            <person name="Coil D.A."/>
            <person name="Eisen J.A."/>
        </authorList>
    </citation>
    <scope>NUCLEOTIDE SEQUENCE [LARGE SCALE GENOMIC DNA]</scope>
    <source>
        <strain evidence="5 6">UCD-SED5</strain>
    </source>
</reference>
<dbReference type="GO" id="GO:0008408">
    <property type="term" value="F:3'-5' exonuclease activity"/>
    <property type="evidence" value="ECO:0007669"/>
    <property type="project" value="TreeGrafter"/>
</dbReference>
<proteinExistence type="predicted"/>
<comment type="caution">
    <text evidence="5">The sequence shown here is derived from an EMBL/GenBank/DDBJ whole genome shotgun (WGS) entry which is preliminary data.</text>
</comment>
<keyword evidence="3" id="KW-0269">Exonuclease</keyword>
<name>A0A0N8GGV0_9BACI</name>
<evidence type="ECO:0000256" key="3">
    <source>
        <dbReference type="ARBA" id="ARBA00022839"/>
    </source>
</evidence>
<keyword evidence="2" id="KW-0378">Hydrolase</keyword>
<dbReference type="SMART" id="SM00479">
    <property type="entry name" value="EXOIII"/>
    <property type="match status" value="1"/>
</dbReference>
<evidence type="ECO:0000256" key="1">
    <source>
        <dbReference type="ARBA" id="ARBA00022722"/>
    </source>
</evidence>
<gene>
    <name evidence="5" type="ORF">AM506_11235</name>
</gene>
<dbReference type="InterPro" id="IPR013520">
    <property type="entry name" value="Ribonucl_H"/>
</dbReference>
<dbReference type="PATRIC" id="fig|218284.4.peg.3951"/>
<dbReference type="AlphaFoldDB" id="A0A0N8GGV0"/>
<evidence type="ECO:0000313" key="5">
    <source>
        <dbReference type="EMBL" id="KPL59514.1"/>
    </source>
</evidence>
<dbReference type="GO" id="GO:0003676">
    <property type="term" value="F:nucleic acid binding"/>
    <property type="evidence" value="ECO:0007669"/>
    <property type="project" value="InterPro"/>
</dbReference>
<evidence type="ECO:0000256" key="2">
    <source>
        <dbReference type="ARBA" id="ARBA00022801"/>
    </source>
</evidence>
<dbReference type="FunFam" id="3.30.420.10:FF:000045">
    <property type="entry name" value="3'-5' exonuclease DinG"/>
    <property type="match status" value="1"/>
</dbReference>
<dbReference type="RefSeq" id="WP_060672579.1">
    <property type="nucleotide sequence ID" value="NZ_LIXZ01000007.1"/>
</dbReference>
<protein>
    <recommendedName>
        <fullName evidence="4">Exonuclease domain-containing protein</fullName>
    </recommendedName>
</protein>
<dbReference type="CDD" id="cd06130">
    <property type="entry name" value="DNA_pol_III_epsilon_like"/>
    <property type="match status" value="1"/>
</dbReference>
<evidence type="ECO:0000313" key="6">
    <source>
        <dbReference type="Proteomes" id="UP000050398"/>
    </source>
</evidence>
<dbReference type="InterPro" id="IPR036397">
    <property type="entry name" value="RNaseH_sf"/>
</dbReference>
<dbReference type="PANTHER" id="PTHR30231">
    <property type="entry name" value="DNA POLYMERASE III SUBUNIT EPSILON"/>
    <property type="match status" value="1"/>
</dbReference>
<dbReference type="Pfam" id="PF00929">
    <property type="entry name" value="RNase_T"/>
    <property type="match status" value="1"/>
</dbReference>
<dbReference type="InterPro" id="IPR012337">
    <property type="entry name" value="RNaseH-like_sf"/>
</dbReference>
<organism evidence="5 6">
    <name type="scientific">Rossellomorea vietnamensis</name>
    <dbReference type="NCBI Taxonomy" id="218284"/>
    <lineage>
        <taxon>Bacteria</taxon>
        <taxon>Bacillati</taxon>
        <taxon>Bacillota</taxon>
        <taxon>Bacilli</taxon>
        <taxon>Bacillales</taxon>
        <taxon>Bacillaceae</taxon>
        <taxon>Rossellomorea</taxon>
    </lineage>
</organism>
<dbReference type="PANTHER" id="PTHR30231:SF42">
    <property type="entry name" value="EXONUCLEASE"/>
    <property type="match status" value="1"/>
</dbReference>
<feature type="domain" description="Exonuclease" evidence="4">
    <location>
        <begin position="3"/>
        <end position="167"/>
    </location>
</feature>
<sequence>MKDFIAFDFETANRARHSICSVGMVFVENGEIVDSIYELIDPEEGFDRFNISIHGITPQDVEGAMTFDAFYHSIKDKIENKLMIAHNLSFDGYALRDNLARYEMKPVYNQFLCTYQMSRKMVKGLPAYQLSSICTYFGIELDNHHHAADDAKACAQLMLKLAEEYKITDFDSLYHKTRIKPGEISEGIYRSSLVSKSAK</sequence>
<dbReference type="EMBL" id="LIXZ01000007">
    <property type="protein sequence ID" value="KPL59514.1"/>
    <property type="molecule type" value="Genomic_DNA"/>
</dbReference>
<dbReference type="Gene3D" id="3.30.420.10">
    <property type="entry name" value="Ribonuclease H-like superfamily/Ribonuclease H"/>
    <property type="match status" value="1"/>
</dbReference>
<accession>A0A0N8GGV0</accession>